<evidence type="ECO:0000313" key="3">
    <source>
        <dbReference type="Proteomes" id="UP000054771"/>
    </source>
</evidence>
<feature type="compositionally biased region" description="Polar residues" evidence="1">
    <location>
        <begin position="34"/>
        <end position="51"/>
    </location>
</feature>
<proteinExistence type="predicted"/>
<name>A0A0U5HKY8_ASPCI</name>
<dbReference type="OrthoDB" id="2140489at2759"/>
<dbReference type="PANTHER" id="PTHR36986">
    <property type="entry name" value="UPF0643 PROTEIN PB2B2.08"/>
    <property type="match status" value="1"/>
</dbReference>
<gene>
    <name evidence="2" type="ORF">ASPCAL08886</name>
</gene>
<accession>A0A0U5HKY8</accession>
<dbReference type="PANTHER" id="PTHR36986:SF1">
    <property type="entry name" value="UPF0643 PROTEIN PB2B2.08"/>
    <property type="match status" value="1"/>
</dbReference>
<dbReference type="Proteomes" id="UP000054771">
    <property type="component" value="Unassembled WGS sequence"/>
</dbReference>
<reference evidence="3" key="1">
    <citation type="journal article" date="2016" name="Genome Announc.">
        <title>Draft genome sequences of fungus Aspergillus calidoustus.</title>
        <authorList>
            <person name="Horn F."/>
            <person name="Linde J."/>
            <person name="Mattern D.J."/>
            <person name="Walther G."/>
            <person name="Guthke R."/>
            <person name="Scherlach K."/>
            <person name="Martin K."/>
            <person name="Brakhage A.A."/>
            <person name="Petzke L."/>
            <person name="Valiante V."/>
        </authorList>
    </citation>
    <scope>NUCLEOTIDE SEQUENCE [LARGE SCALE GENOMIC DNA]</scope>
    <source>
        <strain evidence="3">SF006504</strain>
    </source>
</reference>
<dbReference type="OMA" id="VWRSRED"/>
<evidence type="ECO:0000313" key="2">
    <source>
        <dbReference type="EMBL" id="CEN62248.1"/>
    </source>
</evidence>
<dbReference type="EMBL" id="CDMC01000007">
    <property type="protein sequence ID" value="CEN62248.1"/>
    <property type="molecule type" value="Genomic_DNA"/>
</dbReference>
<feature type="region of interest" description="Disordered" evidence="1">
    <location>
        <begin position="20"/>
        <end position="51"/>
    </location>
</feature>
<keyword evidence="3" id="KW-1185">Reference proteome</keyword>
<protein>
    <submittedName>
        <fullName evidence="2">Uncharacterized protein</fullName>
    </submittedName>
</protein>
<evidence type="ECO:0000256" key="1">
    <source>
        <dbReference type="SAM" id="MobiDB-lite"/>
    </source>
</evidence>
<organism evidence="2 3">
    <name type="scientific">Aspergillus calidoustus</name>
    <dbReference type="NCBI Taxonomy" id="454130"/>
    <lineage>
        <taxon>Eukaryota</taxon>
        <taxon>Fungi</taxon>
        <taxon>Dikarya</taxon>
        <taxon>Ascomycota</taxon>
        <taxon>Pezizomycotina</taxon>
        <taxon>Eurotiomycetes</taxon>
        <taxon>Eurotiomycetidae</taxon>
        <taxon>Eurotiales</taxon>
        <taxon>Aspergillaceae</taxon>
        <taxon>Aspergillus</taxon>
        <taxon>Aspergillus subgen. Nidulantes</taxon>
    </lineage>
</organism>
<sequence>MASATVSLVDSQALPLEKTPAIGIYESEPEPVSIPTSDPETAPTPSLSDSNLLITSPYTTPDHLLDLTTLDTPNRLFAQALTALTPIRNDYATAPYTESFNWAAVFEKLHALAAAEDYAWKRERFYVVAFRSILNADADGDRLHLLDERSHAEAVASGGLLKYWFGSKNARRENLATCVWRSREDARAGGTGPWHAKARGAAKEMYERIEFTTLELVIGEEVGDWEFSAWKD</sequence>
<dbReference type="AlphaFoldDB" id="A0A0U5HKY8"/>